<dbReference type="InterPro" id="IPR036388">
    <property type="entry name" value="WH-like_DNA-bd_sf"/>
</dbReference>
<proteinExistence type="predicted"/>
<dbReference type="EMBL" id="JBHMBH010000019">
    <property type="protein sequence ID" value="MFB9714147.1"/>
    <property type="molecule type" value="Genomic_DNA"/>
</dbReference>
<evidence type="ECO:0000256" key="5">
    <source>
        <dbReference type="SAM" id="MobiDB-lite"/>
    </source>
</evidence>
<evidence type="ECO:0000313" key="7">
    <source>
        <dbReference type="EMBL" id="MFB9714147.1"/>
    </source>
</evidence>
<dbReference type="InterPro" id="IPR005114">
    <property type="entry name" value="Helicase_assoc"/>
</dbReference>
<gene>
    <name evidence="7" type="ORF">ACFFPI_08240</name>
</gene>
<dbReference type="InterPro" id="IPR013324">
    <property type="entry name" value="RNA_pol_sigma_r3/r4-like"/>
</dbReference>
<dbReference type="InterPro" id="IPR000943">
    <property type="entry name" value="RNA_pol_sigma70"/>
</dbReference>
<dbReference type="PANTHER" id="PTHR30603">
    <property type="entry name" value="RNA POLYMERASE SIGMA FACTOR RPO"/>
    <property type="match status" value="1"/>
</dbReference>
<dbReference type="NCBIfam" id="TIGR02937">
    <property type="entry name" value="sigma70-ECF"/>
    <property type="match status" value="1"/>
</dbReference>
<dbReference type="Gene3D" id="6.10.140.530">
    <property type="match status" value="1"/>
</dbReference>
<dbReference type="InterPro" id="IPR007624">
    <property type="entry name" value="RNA_pol_sigma70_r3"/>
</dbReference>
<dbReference type="PROSITE" id="PS00716">
    <property type="entry name" value="SIGMA70_2"/>
    <property type="match status" value="1"/>
</dbReference>
<dbReference type="Gene3D" id="1.10.10.10">
    <property type="entry name" value="Winged helix-like DNA-binding domain superfamily/Winged helix DNA-binding domain"/>
    <property type="match status" value="2"/>
</dbReference>
<dbReference type="PRINTS" id="PR00046">
    <property type="entry name" value="SIGMA70FCT"/>
</dbReference>
<dbReference type="RefSeq" id="WP_345043581.1">
    <property type="nucleotide sequence ID" value="NZ_BAABED010000001.1"/>
</dbReference>
<organism evidence="7 8">
    <name type="scientific">Arthrobacter methylotrophus</name>
    <dbReference type="NCBI Taxonomy" id="121291"/>
    <lineage>
        <taxon>Bacteria</taxon>
        <taxon>Bacillati</taxon>
        <taxon>Actinomycetota</taxon>
        <taxon>Actinomycetes</taxon>
        <taxon>Micrococcales</taxon>
        <taxon>Micrococcaceae</taxon>
        <taxon>Arthrobacter</taxon>
    </lineage>
</organism>
<dbReference type="InterPro" id="IPR013325">
    <property type="entry name" value="RNA_pol_sigma_r2"/>
</dbReference>
<sequence length="567" mass="62452">MSTALTYRPVNTSLRTSPGDSAFRIETDVEAVEEFLAYVPPVEVIESPEQLVVERPAAPLILEREVGDEPEGPALDGEIGDDTRLYLNRIGDFDLLNPEKVNDLAVAIEAGLFAEHVLKTAKPEGRRAILDLDMVAAEGRAAVMALVNANLRLVVSIAKKYTGRGMDLLDLIQEGNTGLLHAVKKFDHTKGFKFSTYATWWIRQAITRGIGDQSRTIRIPIHVHEQLVSVFIVEREFLQREGRDGTAEEIAAASGKTVEEIIRLRRLRIAPASLDWEVPNGKGGLELLGETLYDPDESTAFDTTVHDALRAALHSRLDCLTEREASVIAYRFGLATGETMTLDEIGRIYGVTRERIRQIETKAMKELRSPASTSRLRDFFDGHTNLEIGAPDVRPELSTPAEALADPKPAKTRKQMTGPGVGKNRAKWELALSKLSVFVSREGHARVPVKHTESGHSLGVWINSQRNGLRTGSITPERIAEIDAVDVSWRNGKLAPWESDQVIREPKNVPEPVIDAVMVPDEVDPFAVAAPSRAATYVPDDDPFADPAFGAELFDAVMVPDDVDPFV</sequence>
<reference evidence="7 8" key="1">
    <citation type="submission" date="2024-09" db="EMBL/GenBank/DDBJ databases">
        <authorList>
            <person name="Sun Q."/>
            <person name="Mori K."/>
        </authorList>
    </citation>
    <scope>NUCLEOTIDE SEQUENCE [LARGE SCALE GENOMIC DNA]</scope>
    <source>
        <strain evidence="7 8">JCM 13519</strain>
    </source>
</reference>
<keyword evidence="1" id="KW-0805">Transcription regulation</keyword>
<dbReference type="Pfam" id="PF03457">
    <property type="entry name" value="HA"/>
    <property type="match status" value="1"/>
</dbReference>
<name>A0ABV5URM9_9MICC</name>
<dbReference type="Gene3D" id="1.10.601.10">
    <property type="entry name" value="RNA Polymerase Primary Sigma Factor"/>
    <property type="match status" value="1"/>
</dbReference>
<evidence type="ECO:0000256" key="1">
    <source>
        <dbReference type="ARBA" id="ARBA00023015"/>
    </source>
</evidence>
<evidence type="ECO:0000256" key="2">
    <source>
        <dbReference type="ARBA" id="ARBA00023082"/>
    </source>
</evidence>
<dbReference type="CDD" id="cd06171">
    <property type="entry name" value="Sigma70_r4"/>
    <property type="match status" value="1"/>
</dbReference>
<keyword evidence="8" id="KW-1185">Reference proteome</keyword>
<keyword evidence="3" id="KW-0238">DNA-binding</keyword>
<keyword evidence="4" id="KW-0804">Transcription</keyword>
<dbReference type="Proteomes" id="UP001589536">
    <property type="component" value="Unassembled WGS sequence"/>
</dbReference>
<comment type="caution">
    <text evidence="7">The sequence shown here is derived from an EMBL/GenBank/DDBJ whole genome shotgun (WGS) entry which is preliminary data.</text>
</comment>
<evidence type="ECO:0000256" key="3">
    <source>
        <dbReference type="ARBA" id="ARBA00023125"/>
    </source>
</evidence>
<dbReference type="Pfam" id="PF04545">
    <property type="entry name" value="Sigma70_r4"/>
    <property type="match status" value="1"/>
</dbReference>
<dbReference type="SUPFAM" id="SSF88659">
    <property type="entry name" value="Sigma3 and sigma4 domains of RNA polymerase sigma factors"/>
    <property type="match status" value="2"/>
</dbReference>
<evidence type="ECO:0000259" key="6">
    <source>
        <dbReference type="PROSITE" id="PS00716"/>
    </source>
</evidence>
<dbReference type="Pfam" id="PF04539">
    <property type="entry name" value="Sigma70_r3"/>
    <property type="match status" value="1"/>
</dbReference>
<dbReference type="InterPro" id="IPR014284">
    <property type="entry name" value="RNA_pol_sigma-70_dom"/>
</dbReference>
<dbReference type="InterPro" id="IPR007627">
    <property type="entry name" value="RNA_pol_sigma70_r2"/>
</dbReference>
<dbReference type="InterPro" id="IPR050239">
    <property type="entry name" value="Sigma-70_RNA_pol_init_factors"/>
</dbReference>
<feature type="domain" description="RNA polymerase sigma-70" evidence="6">
    <location>
        <begin position="341"/>
        <end position="367"/>
    </location>
</feature>
<evidence type="ECO:0000256" key="4">
    <source>
        <dbReference type="ARBA" id="ARBA00023163"/>
    </source>
</evidence>
<accession>A0ABV5URM9</accession>
<dbReference type="SUPFAM" id="SSF88946">
    <property type="entry name" value="Sigma2 domain of RNA polymerase sigma factors"/>
    <property type="match status" value="1"/>
</dbReference>
<dbReference type="Pfam" id="PF04542">
    <property type="entry name" value="Sigma70_r2"/>
    <property type="match status" value="1"/>
</dbReference>
<dbReference type="PANTHER" id="PTHR30603:SF60">
    <property type="entry name" value="RNA POLYMERASE SIGMA FACTOR RPOD"/>
    <property type="match status" value="1"/>
</dbReference>
<evidence type="ECO:0000313" key="8">
    <source>
        <dbReference type="Proteomes" id="UP001589536"/>
    </source>
</evidence>
<feature type="region of interest" description="Disordered" evidence="5">
    <location>
        <begin position="390"/>
        <end position="422"/>
    </location>
</feature>
<keyword evidence="2" id="KW-0731">Sigma factor</keyword>
<dbReference type="InterPro" id="IPR007630">
    <property type="entry name" value="RNA_pol_sigma70_r4"/>
</dbReference>
<protein>
    <submittedName>
        <fullName evidence="7">Sigma-70 family RNA polymerase sigma factor</fullName>
    </submittedName>
</protein>